<sequence length="238" mass="27003">MGKIKAICFLCLSIFCAFLCISCKQEKNTLNFTGKEDEKQVYDNISAEDIGHVNLRGNAKSIIVKQGVNKYFEFNNADLNKDHKYEVRYEKNDDTLDIDIWMEDPEADNNVLGSFVIYIPRKEFEKIETTGEFGQIHFETLNSDVLVHANKSVLVLDLEADQLDHNITLEGSEANAFREVSVYLDKLPDNVRIDLNTVQDGTVNGPQSILKQNRFESGSGKPVISINNTKDINIYVEE</sequence>
<organism evidence="2 3">
    <name type="scientific">Faecalicatena orotica</name>
    <dbReference type="NCBI Taxonomy" id="1544"/>
    <lineage>
        <taxon>Bacteria</taxon>
        <taxon>Bacillati</taxon>
        <taxon>Bacillota</taxon>
        <taxon>Clostridia</taxon>
        <taxon>Lachnospirales</taxon>
        <taxon>Lachnospiraceae</taxon>
        <taxon>Faecalicatena</taxon>
    </lineage>
</organism>
<evidence type="ECO:0000256" key="1">
    <source>
        <dbReference type="SAM" id="SignalP"/>
    </source>
</evidence>
<reference evidence="2 3" key="1">
    <citation type="submission" date="2018-05" db="EMBL/GenBank/DDBJ databases">
        <title>The Hungate 1000. A catalogue of reference genomes from the rumen microbiome.</title>
        <authorList>
            <person name="Kelly W."/>
        </authorList>
    </citation>
    <scope>NUCLEOTIDE SEQUENCE [LARGE SCALE GENOMIC DNA]</scope>
    <source>
        <strain evidence="2 3">NLAE-zl-C242</strain>
    </source>
</reference>
<gene>
    <name evidence="2" type="ORF">A8806_10419</name>
</gene>
<dbReference type="OrthoDB" id="1976640at2"/>
<dbReference type="RefSeq" id="WP_109730600.1">
    <property type="nucleotide sequence ID" value="NZ_BAAACK010000019.1"/>
</dbReference>
<evidence type="ECO:0008006" key="4">
    <source>
        <dbReference type="Google" id="ProtNLM"/>
    </source>
</evidence>
<feature type="signal peptide" evidence="1">
    <location>
        <begin position="1"/>
        <end position="19"/>
    </location>
</feature>
<dbReference type="EMBL" id="QGDL01000004">
    <property type="protein sequence ID" value="PWJ30156.1"/>
    <property type="molecule type" value="Genomic_DNA"/>
</dbReference>
<evidence type="ECO:0000313" key="3">
    <source>
        <dbReference type="Proteomes" id="UP000245845"/>
    </source>
</evidence>
<evidence type="ECO:0000313" key="2">
    <source>
        <dbReference type="EMBL" id="PWJ30156.1"/>
    </source>
</evidence>
<dbReference type="Proteomes" id="UP000245845">
    <property type="component" value="Unassembled WGS sequence"/>
</dbReference>
<dbReference type="AlphaFoldDB" id="A0A2Y9BB52"/>
<accession>A0A2Y9BB52</accession>
<keyword evidence="3" id="KW-1185">Reference proteome</keyword>
<proteinExistence type="predicted"/>
<feature type="chain" id="PRO_5043162108" description="Adhesin" evidence="1">
    <location>
        <begin position="20"/>
        <end position="238"/>
    </location>
</feature>
<comment type="caution">
    <text evidence="2">The sequence shown here is derived from an EMBL/GenBank/DDBJ whole genome shotgun (WGS) entry which is preliminary data.</text>
</comment>
<name>A0A2Y9BB52_9FIRM</name>
<keyword evidence="1" id="KW-0732">Signal</keyword>
<protein>
    <recommendedName>
        <fullName evidence="4">Adhesin</fullName>
    </recommendedName>
</protein>